<protein>
    <submittedName>
        <fullName evidence="2">CinA family protein</fullName>
    </submittedName>
</protein>
<reference evidence="2 3" key="1">
    <citation type="submission" date="2019-07" db="EMBL/GenBank/DDBJ databases">
        <title>Flavobacterium sp. nov., isolated from glacier ice.</title>
        <authorList>
            <person name="Liu Q."/>
            <person name="Xin Y.-H."/>
        </authorList>
    </citation>
    <scope>NUCLEOTIDE SEQUENCE [LARGE SCALE GENOMIC DNA]</scope>
    <source>
        <strain evidence="2 3">ZT4R6</strain>
    </source>
</reference>
<dbReference type="RefSeq" id="WP_143372744.1">
    <property type="nucleotide sequence ID" value="NZ_VJVZ01000004.1"/>
</dbReference>
<organism evidence="2 3">
    <name type="scientific">Flavobacterium zepuense</name>
    <dbReference type="NCBI Taxonomy" id="2593302"/>
    <lineage>
        <taxon>Bacteria</taxon>
        <taxon>Pseudomonadati</taxon>
        <taxon>Bacteroidota</taxon>
        <taxon>Flavobacteriia</taxon>
        <taxon>Flavobacteriales</taxon>
        <taxon>Flavobacteriaceae</taxon>
        <taxon>Flavobacterium</taxon>
    </lineage>
</organism>
<dbReference type="Pfam" id="PF02464">
    <property type="entry name" value="CinA"/>
    <property type="match status" value="1"/>
</dbReference>
<dbReference type="OrthoDB" id="6659578at2"/>
<gene>
    <name evidence="2" type="ORF">FMM05_07595</name>
</gene>
<dbReference type="InterPro" id="IPR008136">
    <property type="entry name" value="CinA_C"/>
</dbReference>
<dbReference type="InterPro" id="IPR036653">
    <property type="entry name" value="CinA-like_C"/>
</dbReference>
<dbReference type="SUPFAM" id="SSF142433">
    <property type="entry name" value="CinA-like"/>
    <property type="match status" value="1"/>
</dbReference>
<sequence length="176" mass="18954">MASESIIISSRRMAEKGLKIALAESATAGWLASEFSLTPTSGGVLLGGIVCYDACTKEELFDIPNEIIEKYTPESAEVTRLLAERLSKFFKSDIAVAITGLTAPGGSETADKPVGTMFIHIKLPGNRYCAHREVFDGVPENIISQTIERTGELLIKLVDELDSDTIDDSATQNKAS</sequence>
<comment type="caution">
    <text evidence="2">The sequence shown here is derived from an EMBL/GenBank/DDBJ whole genome shotgun (WGS) entry which is preliminary data.</text>
</comment>
<dbReference type="AlphaFoldDB" id="A0A552V3X2"/>
<evidence type="ECO:0000313" key="3">
    <source>
        <dbReference type="Proteomes" id="UP000320643"/>
    </source>
</evidence>
<proteinExistence type="predicted"/>
<name>A0A552V3X2_9FLAO</name>
<keyword evidence="3" id="KW-1185">Reference proteome</keyword>
<evidence type="ECO:0000313" key="2">
    <source>
        <dbReference type="EMBL" id="TRW25162.1"/>
    </source>
</evidence>
<dbReference type="NCBIfam" id="TIGR00199">
    <property type="entry name" value="PncC_domain"/>
    <property type="match status" value="1"/>
</dbReference>
<dbReference type="Gene3D" id="3.90.950.20">
    <property type="entry name" value="CinA-like"/>
    <property type="match status" value="1"/>
</dbReference>
<evidence type="ECO:0000259" key="1">
    <source>
        <dbReference type="Pfam" id="PF02464"/>
    </source>
</evidence>
<accession>A0A552V3X2</accession>
<dbReference type="Proteomes" id="UP000320643">
    <property type="component" value="Unassembled WGS sequence"/>
</dbReference>
<feature type="domain" description="CinA C-terminal" evidence="1">
    <location>
        <begin position="11"/>
        <end position="156"/>
    </location>
</feature>
<dbReference type="EMBL" id="VJVZ01000004">
    <property type="protein sequence ID" value="TRW25162.1"/>
    <property type="molecule type" value="Genomic_DNA"/>
</dbReference>